<dbReference type="GO" id="GO:0008033">
    <property type="term" value="P:tRNA processing"/>
    <property type="evidence" value="ECO:0007669"/>
    <property type="project" value="InterPro"/>
</dbReference>
<dbReference type="GO" id="GO:0000294">
    <property type="term" value="P:nuclear-transcribed mRNA catabolic process, RNase MRP-dependent"/>
    <property type="evidence" value="ECO:0007669"/>
    <property type="project" value="TreeGrafter"/>
</dbReference>
<feature type="region of interest" description="Disordered" evidence="1">
    <location>
        <begin position="88"/>
        <end position="107"/>
    </location>
</feature>
<dbReference type="InterPro" id="IPR049128">
    <property type="entry name" value="Pop8-like_dom"/>
</dbReference>
<name>A0A1L9N572_ASPTC</name>
<evidence type="ECO:0000313" key="3">
    <source>
        <dbReference type="EMBL" id="OJI84428.1"/>
    </source>
</evidence>
<dbReference type="VEuPathDB" id="FungiDB:ASPTUDRAFT_190787"/>
<dbReference type="GO" id="GO:0000172">
    <property type="term" value="C:ribonuclease MRP complex"/>
    <property type="evidence" value="ECO:0007669"/>
    <property type="project" value="InterPro"/>
</dbReference>
<feature type="compositionally biased region" description="Low complexity" evidence="1">
    <location>
        <begin position="88"/>
        <end position="101"/>
    </location>
</feature>
<dbReference type="AlphaFoldDB" id="A0A1L9N572"/>
<dbReference type="Pfam" id="PF20976">
    <property type="entry name" value="Pop8"/>
    <property type="match status" value="1"/>
</dbReference>
<organism evidence="3 4">
    <name type="scientific">Aspergillus tubingensis (strain CBS 134.48)</name>
    <dbReference type="NCBI Taxonomy" id="767770"/>
    <lineage>
        <taxon>Eukaryota</taxon>
        <taxon>Fungi</taxon>
        <taxon>Dikarya</taxon>
        <taxon>Ascomycota</taxon>
        <taxon>Pezizomycotina</taxon>
        <taxon>Eurotiomycetes</taxon>
        <taxon>Eurotiomycetidae</taxon>
        <taxon>Eurotiales</taxon>
        <taxon>Aspergillaceae</taxon>
        <taxon>Aspergillus</taxon>
        <taxon>Aspergillus subgen. Circumdati</taxon>
    </lineage>
</organism>
<dbReference type="GO" id="GO:0005655">
    <property type="term" value="C:nucleolar ribonuclease P complex"/>
    <property type="evidence" value="ECO:0007669"/>
    <property type="project" value="InterPro"/>
</dbReference>
<proteinExistence type="predicted"/>
<dbReference type="Proteomes" id="UP000184304">
    <property type="component" value="Unassembled WGS sequence"/>
</dbReference>
<feature type="domain" description="Ribonucleases P/MRP subunit Pop8-like" evidence="2">
    <location>
        <begin position="35"/>
        <end position="86"/>
    </location>
</feature>
<protein>
    <recommendedName>
        <fullName evidence="2">Ribonucleases P/MRP subunit Pop8-like domain-containing protein</fullName>
    </recommendedName>
</protein>
<feature type="compositionally biased region" description="Low complexity" evidence="1">
    <location>
        <begin position="1"/>
        <end position="25"/>
    </location>
</feature>
<dbReference type="InterPro" id="IPR020347">
    <property type="entry name" value="Pop8"/>
</dbReference>
<dbReference type="PANTHER" id="PTHR28173:SF1">
    <property type="entry name" value="RIBONUCLEASES P_MRP PROTEIN SUBUNIT POP8"/>
    <property type="match status" value="1"/>
</dbReference>
<evidence type="ECO:0000313" key="4">
    <source>
        <dbReference type="Proteomes" id="UP000184304"/>
    </source>
</evidence>
<evidence type="ECO:0000256" key="1">
    <source>
        <dbReference type="SAM" id="MobiDB-lite"/>
    </source>
</evidence>
<dbReference type="GO" id="GO:0000171">
    <property type="term" value="F:ribonuclease MRP activity"/>
    <property type="evidence" value="ECO:0007669"/>
    <property type="project" value="TreeGrafter"/>
</dbReference>
<keyword evidence="4" id="KW-1185">Reference proteome</keyword>
<evidence type="ECO:0000259" key="2">
    <source>
        <dbReference type="Pfam" id="PF20976"/>
    </source>
</evidence>
<dbReference type="PANTHER" id="PTHR28173">
    <property type="entry name" value="RIBONUCLEASES P/MRP PROTEIN SUBUNIT POP8"/>
    <property type="match status" value="1"/>
</dbReference>
<gene>
    <name evidence="3" type="ORF">ASPTUDRAFT_190787</name>
</gene>
<dbReference type="STRING" id="767770.A0A1L9N572"/>
<dbReference type="GO" id="GO:0034965">
    <property type="term" value="P:intronic box C/D snoRNA processing"/>
    <property type="evidence" value="ECO:0007669"/>
    <property type="project" value="TreeGrafter"/>
</dbReference>
<dbReference type="OMA" id="QVKSYCT"/>
<reference evidence="4" key="1">
    <citation type="journal article" date="2017" name="Genome Biol.">
        <title>Comparative genomics reveals high biological diversity and specific adaptations in the industrially and medically important fungal genus Aspergillus.</title>
        <authorList>
            <person name="de Vries R.P."/>
            <person name="Riley R."/>
            <person name="Wiebenga A."/>
            <person name="Aguilar-Osorio G."/>
            <person name="Amillis S."/>
            <person name="Uchima C.A."/>
            <person name="Anderluh G."/>
            <person name="Asadollahi M."/>
            <person name="Askin M."/>
            <person name="Barry K."/>
            <person name="Battaglia E."/>
            <person name="Bayram O."/>
            <person name="Benocci T."/>
            <person name="Braus-Stromeyer S.A."/>
            <person name="Caldana C."/>
            <person name="Canovas D."/>
            <person name="Cerqueira G.C."/>
            <person name="Chen F."/>
            <person name="Chen W."/>
            <person name="Choi C."/>
            <person name="Clum A."/>
            <person name="Dos Santos R.A."/>
            <person name="Damasio A.R."/>
            <person name="Diallinas G."/>
            <person name="Emri T."/>
            <person name="Fekete E."/>
            <person name="Flipphi M."/>
            <person name="Freyberg S."/>
            <person name="Gallo A."/>
            <person name="Gournas C."/>
            <person name="Habgood R."/>
            <person name="Hainaut M."/>
            <person name="Harispe M.L."/>
            <person name="Henrissat B."/>
            <person name="Hilden K.S."/>
            <person name="Hope R."/>
            <person name="Hossain A."/>
            <person name="Karabika E."/>
            <person name="Karaffa L."/>
            <person name="Karanyi Z."/>
            <person name="Krasevec N."/>
            <person name="Kuo A."/>
            <person name="Kusch H."/>
            <person name="LaButti K."/>
            <person name="Lagendijk E.L."/>
            <person name="Lapidus A."/>
            <person name="Levasseur A."/>
            <person name="Lindquist E."/>
            <person name="Lipzen A."/>
            <person name="Logrieco A.F."/>
            <person name="MacCabe A."/>
            <person name="Maekelae M.R."/>
            <person name="Malavazi I."/>
            <person name="Melin P."/>
            <person name="Meyer V."/>
            <person name="Mielnichuk N."/>
            <person name="Miskei M."/>
            <person name="Molnar A.P."/>
            <person name="Mule G."/>
            <person name="Ngan C.Y."/>
            <person name="Orejas M."/>
            <person name="Orosz E."/>
            <person name="Ouedraogo J.P."/>
            <person name="Overkamp K.M."/>
            <person name="Park H.-S."/>
            <person name="Perrone G."/>
            <person name="Piumi F."/>
            <person name="Punt P.J."/>
            <person name="Ram A.F."/>
            <person name="Ramon A."/>
            <person name="Rauscher S."/>
            <person name="Record E."/>
            <person name="Riano-Pachon D.M."/>
            <person name="Robert V."/>
            <person name="Roehrig J."/>
            <person name="Ruller R."/>
            <person name="Salamov A."/>
            <person name="Salih N.S."/>
            <person name="Samson R.A."/>
            <person name="Sandor E."/>
            <person name="Sanguinetti M."/>
            <person name="Schuetze T."/>
            <person name="Sepcic K."/>
            <person name="Shelest E."/>
            <person name="Sherlock G."/>
            <person name="Sophianopoulou V."/>
            <person name="Squina F.M."/>
            <person name="Sun H."/>
            <person name="Susca A."/>
            <person name="Todd R.B."/>
            <person name="Tsang A."/>
            <person name="Unkles S.E."/>
            <person name="van de Wiele N."/>
            <person name="van Rossen-Uffink D."/>
            <person name="Oliveira J.V."/>
            <person name="Vesth T.C."/>
            <person name="Visser J."/>
            <person name="Yu J.-H."/>
            <person name="Zhou M."/>
            <person name="Andersen M.R."/>
            <person name="Archer D.B."/>
            <person name="Baker S.E."/>
            <person name="Benoit I."/>
            <person name="Brakhage A.A."/>
            <person name="Braus G.H."/>
            <person name="Fischer R."/>
            <person name="Frisvad J.C."/>
            <person name="Goldman G.H."/>
            <person name="Houbraken J."/>
            <person name="Oakley B."/>
            <person name="Pocsi I."/>
            <person name="Scazzocchio C."/>
            <person name="Seiboth B."/>
            <person name="vanKuyk P.A."/>
            <person name="Wortman J."/>
            <person name="Dyer P.S."/>
            <person name="Grigoriev I.V."/>
        </authorList>
    </citation>
    <scope>NUCLEOTIDE SEQUENCE [LARGE SCALE GENOMIC DNA]</scope>
    <source>
        <strain evidence="4">CBS 134.48</strain>
    </source>
</reference>
<dbReference type="EMBL" id="KV878203">
    <property type="protein sequence ID" value="OJI84428.1"/>
    <property type="molecule type" value="Genomic_DNA"/>
</dbReference>
<dbReference type="GO" id="GO:0004526">
    <property type="term" value="F:ribonuclease P activity"/>
    <property type="evidence" value="ECO:0007669"/>
    <property type="project" value="TreeGrafter"/>
</dbReference>
<feature type="region of interest" description="Disordered" evidence="1">
    <location>
        <begin position="1"/>
        <end position="26"/>
    </location>
</feature>
<sequence length="181" mass="17963">MSTTTTTTPSKRKSSTTTTSSTPKTIHFTSRTPTWTYLKLQLINNPPTSTTSTPLDPLTARTYLSAALSQFLGLTGTSIPIDILKISPPSPSSSSTTSTGGKAVGGGGAGLGSTVWTRVPRDDAAAVVAALSSWIGGSANASGGGSGDVGGGGGSVAWRVCAKGNYLGALVNGGGGEVFVP</sequence>
<accession>A0A1L9N572</accession>